<proteinExistence type="predicted"/>
<sequence>MSPASHPSPAGKSPSSPACLPSAGRFPSPPLAVFRRVR</sequence>
<accession>A0A0A9B2I9</accession>
<dbReference type="EMBL" id="GBRH01244368">
    <property type="protein sequence ID" value="JAD53527.1"/>
    <property type="molecule type" value="Transcribed_RNA"/>
</dbReference>
<organism evidence="2">
    <name type="scientific">Arundo donax</name>
    <name type="common">Giant reed</name>
    <name type="synonym">Donax arundinaceus</name>
    <dbReference type="NCBI Taxonomy" id="35708"/>
    <lineage>
        <taxon>Eukaryota</taxon>
        <taxon>Viridiplantae</taxon>
        <taxon>Streptophyta</taxon>
        <taxon>Embryophyta</taxon>
        <taxon>Tracheophyta</taxon>
        <taxon>Spermatophyta</taxon>
        <taxon>Magnoliopsida</taxon>
        <taxon>Liliopsida</taxon>
        <taxon>Poales</taxon>
        <taxon>Poaceae</taxon>
        <taxon>PACMAD clade</taxon>
        <taxon>Arundinoideae</taxon>
        <taxon>Arundineae</taxon>
        <taxon>Arundo</taxon>
    </lineage>
</organism>
<name>A0A0A9B2I9_ARUDO</name>
<dbReference type="AlphaFoldDB" id="A0A0A9B2I9"/>
<feature type="compositionally biased region" description="Low complexity" evidence="1">
    <location>
        <begin position="1"/>
        <end position="18"/>
    </location>
</feature>
<reference evidence="2" key="2">
    <citation type="journal article" date="2015" name="Data Brief">
        <title>Shoot transcriptome of the giant reed, Arundo donax.</title>
        <authorList>
            <person name="Barrero R.A."/>
            <person name="Guerrero F.D."/>
            <person name="Moolhuijzen P."/>
            <person name="Goolsby J.A."/>
            <person name="Tidwell J."/>
            <person name="Bellgard S.E."/>
            <person name="Bellgard M.I."/>
        </authorList>
    </citation>
    <scope>NUCLEOTIDE SEQUENCE</scope>
    <source>
        <tissue evidence="2">Shoot tissue taken approximately 20 cm above the soil surface</tissue>
    </source>
</reference>
<protein>
    <submittedName>
        <fullName evidence="2">Uncharacterized protein</fullName>
    </submittedName>
</protein>
<evidence type="ECO:0000256" key="1">
    <source>
        <dbReference type="SAM" id="MobiDB-lite"/>
    </source>
</evidence>
<evidence type="ECO:0000313" key="2">
    <source>
        <dbReference type="EMBL" id="JAD53527.1"/>
    </source>
</evidence>
<feature type="region of interest" description="Disordered" evidence="1">
    <location>
        <begin position="1"/>
        <end position="38"/>
    </location>
</feature>
<reference evidence="2" key="1">
    <citation type="submission" date="2014-09" db="EMBL/GenBank/DDBJ databases">
        <authorList>
            <person name="Magalhaes I.L.F."/>
            <person name="Oliveira U."/>
            <person name="Santos F.R."/>
            <person name="Vidigal T.H.D.A."/>
            <person name="Brescovit A.D."/>
            <person name="Santos A.J."/>
        </authorList>
    </citation>
    <scope>NUCLEOTIDE SEQUENCE</scope>
    <source>
        <tissue evidence="2">Shoot tissue taken approximately 20 cm above the soil surface</tissue>
    </source>
</reference>